<keyword evidence="1" id="KW-0812">Transmembrane</keyword>
<dbReference type="KEGG" id="amq:AMETH_3122"/>
<name>A0A076MRF5_AMYME</name>
<dbReference type="Proteomes" id="UP000062973">
    <property type="component" value="Chromosome"/>
</dbReference>
<keyword evidence="1" id="KW-0472">Membrane</keyword>
<evidence type="ECO:0000256" key="2">
    <source>
        <dbReference type="SAM" id="SignalP"/>
    </source>
</evidence>
<accession>A0A076MRF5</accession>
<organism evidence="3 4">
    <name type="scientific">Amycolatopsis methanolica 239</name>
    <dbReference type="NCBI Taxonomy" id="1068978"/>
    <lineage>
        <taxon>Bacteria</taxon>
        <taxon>Bacillati</taxon>
        <taxon>Actinomycetota</taxon>
        <taxon>Actinomycetes</taxon>
        <taxon>Pseudonocardiales</taxon>
        <taxon>Pseudonocardiaceae</taxon>
        <taxon>Amycolatopsis</taxon>
        <taxon>Amycolatopsis methanolica group</taxon>
    </lineage>
</organism>
<dbReference type="PATRIC" id="fig|1068978.7.peg.3334"/>
<sequence>MRYRLLFGIACLALVAAPPAATATAQGAGPVLRRAQLEVTPAPQARSVTVTESITVDDIAPGSPIRHLVAKFPGVEITGLRVSAGPAVLPTATTTGAGADTISFPAPHAGPLSYDIAYTVSQHGGEQVPILVPDAPTDGSRVVRLRYQVPDGYHVQGEPFPVVIGSSGMQQRDLAGVPSFLAYRLGDQPSSGRGFAGWAGVLIILLGVAFSAIVMLRETLARKG</sequence>
<evidence type="ECO:0000313" key="3">
    <source>
        <dbReference type="EMBL" id="AIJ23214.1"/>
    </source>
</evidence>
<gene>
    <name evidence="3" type="ORF">AMETH_3122</name>
</gene>
<dbReference type="STRING" id="1068978.AMETH_3122"/>
<feature type="chain" id="PRO_5001715953" evidence="2">
    <location>
        <begin position="24"/>
        <end position="224"/>
    </location>
</feature>
<keyword evidence="1" id="KW-1133">Transmembrane helix</keyword>
<dbReference type="EMBL" id="CP009110">
    <property type="protein sequence ID" value="AIJ23214.1"/>
    <property type="molecule type" value="Genomic_DNA"/>
</dbReference>
<dbReference type="RefSeq" id="WP_017987813.1">
    <property type="nucleotide sequence ID" value="NZ_AQUL01000002.1"/>
</dbReference>
<keyword evidence="2" id="KW-0732">Signal</keyword>
<evidence type="ECO:0000256" key="1">
    <source>
        <dbReference type="SAM" id="Phobius"/>
    </source>
</evidence>
<evidence type="ECO:0000313" key="4">
    <source>
        <dbReference type="Proteomes" id="UP000062973"/>
    </source>
</evidence>
<feature type="transmembrane region" description="Helical" evidence="1">
    <location>
        <begin position="195"/>
        <end position="216"/>
    </location>
</feature>
<protein>
    <submittedName>
        <fullName evidence="3">Uncharacterized protein</fullName>
    </submittedName>
</protein>
<dbReference type="HOGENOM" id="CLU_1232920_0_0_11"/>
<reference evidence="3 4" key="1">
    <citation type="submission" date="2014-07" db="EMBL/GenBank/DDBJ databases">
        <title>Whole Genome Sequence of the Amycolatopsis methanolica 239.</title>
        <authorList>
            <person name="Tang B."/>
        </authorList>
    </citation>
    <scope>NUCLEOTIDE SEQUENCE [LARGE SCALE GENOMIC DNA]</scope>
    <source>
        <strain evidence="3 4">239</strain>
    </source>
</reference>
<dbReference type="AlphaFoldDB" id="A0A076MRF5"/>
<keyword evidence="4" id="KW-1185">Reference proteome</keyword>
<dbReference type="OrthoDB" id="3683649at2"/>
<feature type="signal peptide" evidence="2">
    <location>
        <begin position="1"/>
        <end position="23"/>
    </location>
</feature>
<proteinExistence type="predicted"/>